<dbReference type="OrthoDB" id="668782at2"/>
<accession>C7QJW9</accession>
<dbReference type="Gene3D" id="3.30.70.1060">
    <property type="entry name" value="Dimeric alpha+beta barrel"/>
    <property type="match status" value="1"/>
</dbReference>
<protein>
    <submittedName>
        <fullName evidence="3">YCII-related protein</fullName>
    </submittedName>
</protein>
<dbReference type="EMBL" id="CP001700">
    <property type="protein sequence ID" value="ACU73207.1"/>
    <property type="molecule type" value="Genomic_DNA"/>
</dbReference>
<dbReference type="STRING" id="479433.Caci_4343"/>
<dbReference type="AlphaFoldDB" id="C7QJW9"/>
<dbReference type="PANTHER" id="PTHR35174">
    <property type="entry name" value="BLL7171 PROTEIN-RELATED"/>
    <property type="match status" value="1"/>
</dbReference>
<feature type="domain" description="YCII-related" evidence="2">
    <location>
        <begin position="1"/>
        <end position="104"/>
    </location>
</feature>
<sequence>MKYLLLIYGNEEKWASIATESLDKEIAKQDAWNTRHLASGELLAAYGLGGESEAQLVRRKDGAPFATDGPYLESKEFVCSLYVIDVESPERAREIAAEMPWANVQPIEMWPILHDVFDDRH</sequence>
<gene>
    <name evidence="3" type="ordered locus">Caci_4343</name>
</gene>
<reference evidence="3 4" key="1">
    <citation type="journal article" date="2009" name="Stand. Genomic Sci.">
        <title>Complete genome sequence of Catenulispora acidiphila type strain (ID 139908).</title>
        <authorList>
            <person name="Copeland A."/>
            <person name="Lapidus A."/>
            <person name="Glavina Del Rio T."/>
            <person name="Nolan M."/>
            <person name="Lucas S."/>
            <person name="Chen F."/>
            <person name="Tice H."/>
            <person name="Cheng J.F."/>
            <person name="Bruce D."/>
            <person name="Goodwin L."/>
            <person name="Pitluck S."/>
            <person name="Mikhailova N."/>
            <person name="Pati A."/>
            <person name="Ivanova N."/>
            <person name="Mavromatis K."/>
            <person name="Chen A."/>
            <person name="Palaniappan K."/>
            <person name="Chain P."/>
            <person name="Land M."/>
            <person name="Hauser L."/>
            <person name="Chang Y.J."/>
            <person name="Jeffries C.D."/>
            <person name="Chertkov O."/>
            <person name="Brettin T."/>
            <person name="Detter J.C."/>
            <person name="Han C."/>
            <person name="Ali Z."/>
            <person name="Tindall B.J."/>
            <person name="Goker M."/>
            <person name="Bristow J."/>
            <person name="Eisen J.A."/>
            <person name="Markowitz V."/>
            <person name="Hugenholtz P."/>
            <person name="Kyrpides N.C."/>
            <person name="Klenk H.P."/>
        </authorList>
    </citation>
    <scope>NUCLEOTIDE SEQUENCE [LARGE SCALE GENOMIC DNA]</scope>
    <source>
        <strain evidence="4">DSM 44928 / JCM 14897 / NBRC 102108 / NRRL B-24433 / ID139908</strain>
    </source>
</reference>
<dbReference type="InParanoid" id="C7QJW9"/>
<evidence type="ECO:0000259" key="2">
    <source>
        <dbReference type="Pfam" id="PF03795"/>
    </source>
</evidence>
<dbReference type="PANTHER" id="PTHR35174:SF3">
    <property type="entry name" value="BLL7171 PROTEIN"/>
    <property type="match status" value="1"/>
</dbReference>
<evidence type="ECO:0000313" key="4">
    <source>
        <dbReference type="Proteomes" id="UP000000851"/>
    </source>
</evidence>
<comment type="similarity">
    <text evidence="1">Belongs to the YciI family.</text>
</comment>
<dbReference type="Proteomes" id="UP000000851">
    <property type="component" value="Chromosome"/>
</dbReference>
<dbReference type="Pfam" id="PF03795">
    <property type="entry name" value="YCII"/>
    <property type="match status" value="1"/>
</dbReference>
<organism evidence="3 4">
    <name type="scientific">Catenulispora acidiphila (strain DSM 44928 / JCM 14897 / NBRC 102108 / NRRL B-24433 / ID139908)</name>
    <dbReference type="NCBI Taxonomy" id="479433"/>
    <lineage>
        <taxon>Bacteria</taxon>
        <taxon>Bacillati</taxon>
        <taxon>Actinomycetota</taxon>
        <taxon>Actinomycetes</taxon>
        <taxon>Catenulisporales</taxon>
        <taxon>Catenulisporaceae</taxon>
        <taxon>Catenulispora</taxon>
    </lineage>
</organism>
<dbReference type="KEGG" id="cai:Caci_4343"/>
<dbReference type="eggNOG" id="COG3795">
    <property type="taxonomic scope" value="Bacteria"/>
</dbReference>
<evidence type="ECO:0000256" key="1">
    <source>
        <dbReference type="ARBA" id="ARBA00007689"/>
    </source>
</evidence>
<dbReference type="HOGENOM" id="CLU_130902_1_0_11"/>
<proteinExistence type="inferred from homology"/>
<keyword evidence="4" id="KW-1185">Reference proteome</keyword>
<dbReference type="InterPro" id="IPR005545">
    <property type="entry name" value="YCII"/>
</dbReference>
<dbReference type="SUPFAM" id="SSF54909">
    <property type="entry name" value="Dimeric alpha+beta barrel"/>
    <property type="match status" value="1"/>
</dbReference>
<name>C7QJW9_CATAD</name>
<dbReference type="RefSeq" id="WP_015792936.1">
    <property type="nucleotide sequence ID" value="NC_013131.1"/>
</dbReference>
<dbReference type="InterPro" id="IPR011008">
    <property type="entry name" value="Dimeric_a/b-barrel"/>
</dbReference>
<evidence type="ECO:0000313" key="3">
    <source>
        <dbReference type="EMBL" id="ACU73207.1"/>
    </source>
</evidence>